<feature type="domain" description="Phage head morphogenesis" evidence="1">
    <location>
        <begin position="6"/>
        <end position="135"/>
    </location>
</feature>
<dbReference type="NCBIfam" id="TIGR01641">
    <property type="entry name" value="phageSPP1_gp7"/>
    <property type="match status" value="1"/>
</dbReference>
<accession>X1CW76</accession>
<dbReference type="InterPro" id="IPR006528">
    <property type="entry name" value="Phage_head_morphogenesis_dom"/>
</dbReference>
<evidence type="ECO:0000259" key="1">
    <source>
        <dbReference type="Pfam" id="PF04233"/>
    </source>
</evidence>
<dbReference type="EMBL" id="BART01023827">
    <property type="protein sequence ID" value="GAG97212.1"/>
    <property type="molecule type" value="Genomic_DNA"/>
</dbReference>
<evidence type="ECO:0000313" key="2">
    <source>
        <dbReference type="EMBL" id="GAG97212.1"/>
    </source>
</evidence>
<dbReference type="Pfam" id="PF04233">
    <property type="entry name" value="Phage_Mu_F"/>
    <property type="match status" value="1"/>
</dbReference>
<sequence>MAIIGDEIAQGSTLQQMAKQIRNTVGLNARQQAALHALEARMHAAAIEAAAIQKAMERYANKALRYRAMMIARTETARALSAGTLDAYGRAGIHKVQWIADPDACDICRDNNGNIYTIAEAEALIPAHPLCECVFVIAPG</sequence>
<comment type="caution">
    <text evidence="2">The sequence shown here is derived from an EMBL/GenBank/DDBJ whole genome shotgun (WGS) entry which is preliminary data.</text>
</comment>
<name>X1CW76_9ZZZZ</name>
<protein>
    <recommendedName>
        <fullName evidence="1">Phage head morphogenesis domain-containing protein</fullName>
    </recommendedName>
</protein>
<reference evidence="2" key="1">
    <citation type="journal article" date="2014" name="Front. Microbiol.">
        <title>High frequency of phylogenetically diverse reductive dehalogenase-homologous genes in deep subseafloor sedimentary metagenomes.</title>
        <authorList>
            <person name="Kawai M."/>
            <person name="Futagami T."/>
            <person name="Toyoda A."/>
            <person name="Takaki Y."/>
            <person name="Nishi S."/>
            <person name="Hori S."/>
            <person name="Arai W."/>
            <person name="Tsubouchi T."/>
            <person name="Morono Y."/>
            <person name="Uchiyama I."/>
            <person name="Ito T."/>
            <person name="Fujiyama A."/>
            <person name="Inagaki F."/>
            <person name="Takami H."/>
        </authorList>
    </citation>
    <scope>NUCLEOTIDE SEQUENCE</scope>
    <source>
        <strain evidence="2">Expedition CK06-06</strain>
    </source>
</reference>
<organism evidence="2">
    <name type="scientific">marine sediment metagenome</name>
    <dbReference type="NCBI Taxonomy" id="412755"/>
    <lineage>
        <taxon>unclassified sequences</taxon>
        <taxon>metagenomes</taxon>
        <taxon>ecological metagenomes</taxon>
    </lineage>
</organism>
<dbReference type="AlphaFoldDB" id="X1CW76"/>
<proteinExistence type="predicted"/>
<gene>
    <name evidence="2" type="ORF">S01H4_43227</name>
</gene>